<evidence type="ECO:0000256" key="6">
    <source>
        <dbReference type="ARBA" id="ARBA00023163"/>
    </source>
</evidence>
<comment type="caution">
    <text evidence="10">The sequence shown here is derived from an EMBL/GenBank/DDBJ whole genome shotgun (WGS) entry which is preliminary data.</text>
</comment>
<organism evidence="10 11">
    <name type="scientific">Hypothenemus hampei</name>
    <name type="common">Coffee berry borer</name>
    <dbReference type="NCBI Taxonomy" id="57062"/>
    <lineage>
        <taxon>Eukaryota</taxon>
        <taxon>Metazoa</taxon>
        <taxon>Ecdysozoa</taxon>
        <taxon>Arthropoda</taxon>
        <taxon>Hexapoda</taxon>
        <taxon>Insecta</taxon>
        <taxon>Pterygota</taxon>
        <taxon>Neoptera</taxon>
        <taxon>Endopterygota</taxon>
        <taxon>Coleoptera</taxon>
        <taxon>Polyphaga</taxon>
        <taxon>Cucujiformia</taxon>
        <taxon>Curculionidae</taxon>
        <taxon>Scolytinae</taxon>
        <taxon>Hypothenemus</taxon>
    </lineage>
</organism>
<dbReference type="GO" id="GO:0005634">
    <property type="term" value="C:nucleus"/>
    <property type="evidence" value="ECO:0007669"/>
    <property type="project" value="UniProtKB-SubCell"/>
</dbReference>
<dbReference type="InterPro" id="IPR003656">
    <property type="entry name" value="Znf_BED"/>
</dbReference>
<evidence type="ECO:0000259" key="9">
    <source>
        <dbReference type="PROSITE" id="PS50808"/>
    </source>
</evidence>
<reference evidence="10 11" key="1">
    <citation type="submission" date="2024-05" db="EMBL/GenBank/DDBJ databases">
        <title>Genetic variation in Jamaican populations of the coffee berry borer (Hypothenemus hampei).</title>
        <authorList>
            <person name="Errbii M."/>
            <person name="Myrie A."/>
        </authorList>
    </citation>
    <scope>NUCLEOTIDE SEQUENCE [LARGE SCALE GENOMIC DNA]</scope>
    <source>
        <strain evidence="10">JA-Hopewell-2020-01-JO</strain>
        <tissue evidence="10">Whole body</tissue>
    </source>
</reference>
<comment type="subcellular location">
    <subcellularLocation>
        <location evidence="1">Nucleus</location>
    </subcellularLocation>
</comment>
<dbReference type="PANTHER" id="PTHR46481">
    <property type="entry name" value="ZINC FINGER BED DOMAIN-CONTAINING PROTEIN 4"/>
    <property type="match status" value="1"/>
</dbReference>
<dbReference type="PANTHER" id="PTHR46481:SF10">
    <property type="entry name" value="ZINC FINGER BED DOMAIN-CONTAINING PROTEIN 39"/>
    <property type="match status" value="1"/>
</dbReference>
<dbReference type="PROSITE" id="PS50808">
    <property type="entry name" value="ZF_BED"/>
    <property type="match status" value="1"/>
</dbReference>
<dbReference type="InterPro" id="IPR052035">
    <property type="entry name" value="ZnF_BED_domain_contain"/>
</dbReference>
<keyword evidence="4" id="KW-0862">Zinc</keyword>
<gene>
    <name evidence="10" type="ORF">ABEB36_015091</name>
</gene>
<protein>
    <recommendedName>
        <fullName evidence="9">BED-type domain-containing protein</fullName>
    </recommendedName>
</protein>
<feature type="domain" description="BED-type" evidence="9">
    <location>
        <begin position="12"/>
        <end position="66"/>
    </location>
</feature>
<sequence length="234" mass="26499">MYSIDYITVIKVKQSFVWRYFIKSSNGGGATCKICNREVKSGGKGGGTTNLINHLKRNHRNIKEIEIPLVEDGKQNTTQLEKRISNCVGVSFASMSSTEIAKDNEYIETGSSLSTFSSVVSEEENSSFSTMNCSQPRIDTTFKDLRSFKDGGTKAGEIMNAILFMIAKDNLPYQTVEKEGFKFLMKTIIPLYKVPGRKSITQRMEEKYSFLSSCIKQKMETIEYTSRFQEPIFE</sequence>
<evidence type="ECO:0000256" key="3">
    <source>
        <dbReference type="ARBA" id="ARBA00022771"/>
    </source>
</evidence>
<keyword evidence="5" id="KW-0805">Transcription regulation</keyword>
<evidence type="ECO:0000256" key="7">
    <source>
        <dbReference type="ARBA" id="ARBA00023242"/>
    </source>
</evidence>
<dbReference type="SUPFAM" id="SSF57667">
    <property type="entry name" value="beta-beta-alpha zinc fingers"/>
    <property type="match status" value="1"/>
</dbReference>
<accession>A0ABD1E0D7</accession>
<keyword evidence="7" id="KW-0539">Nucleus</keyword>
<keyword evidence="11" id="KW-1185">Reference proteome</keyword>
<dbReference type="GO" id="GO:0008270">
    <property type="term" value="F:zinc ion binding"/>
    <property type="evidence" value="ECO:0007669"/>
    <property type="project" value="UniProtKB-KW"/>
</dbReference>
<dbReference type="SMART" id="SM00614">
    <property type="entry name" value="ZnF_BED"/>
    <property type="match status" value="1"/>
</dbReference>
<dbReference type="Pfam" id="PF02892">
    <property type="entry name" value="zf-BED"/>
    <property type="match status" value="1"/>
</dbReference>
<proteinExistence type="predicted"/>
<name>A0ABD1E0D7_HYPHA</name>
<evidence type="ECO:0000256" key="1">
    <source>
        <dbReference type="ARBA" id="ARBA00004123"/>
    </source>
</evidence>
<evidence type="ECO:0000256" key="2">
    <source>
        <dbReference type="ARBA" id="ARBA00022723"/>
    </source>
</evidence>
<dbReference type="InterPro" id="IPR036236">
    <property type="entry name" value="Znf_C2H2_sf"/>
</dbReference>
<dbReference type="Proteomes" id="UP001566132">
    <property type="component" value="Unassembled WGS sequence"/>
</dbReference>
<dbReference type="SUPFAM" id="SSF140996">
    <property type="entry name" value="Hermes dimerisation domain"/>
    <property type="match status" value="1"/>
</dbReference>
<evidence type="ECO:0000256" key="8">
    <source>
        <dbReference type="PROSITE-ProRule" id="PRU00027"/>
    </source>
</evidence>
<evidence type="ECO:0000256" key="4">
    <source>
        <dbReference type="ARBA" id="ARBA00022833"/>
    </source>
</evidence>
<keyword evidence="6" id="KW-0804">Transcription</keyword>
<evidence type="ECO:0000256" key="5">
    <source>
        <dbReference type="ARBA" id="ARBA00023015"/>
    </source>
</evidence>
<keyword evidence="2" id="KW-0479">Metal-binding</keyword>
<keyword evidence="3 8" id="KW-0863">Zinc-finger</keyword>
<dbReference type="GO" id="GO:0009791">
    <property type="term" value="P:post-embryonic development"/>
    <property type="evidence" value="ECO:0007669"/>
    <property type="project" value="UniProtKB-ARBA"/>
</dbReference>
<evidence type="ECO:0000313" key="10">
    <source>
        <dbReference type="EMBL" id="KAL1488133.1"/>
    </source>
</evidence>
<dbReference type="EMBL" id="JBDJPC010000015">
    <property type="protein sequence ID" value="KAL1488133.1"/>
    <property type="molecule type" value="Genomic_DNA"/>
</dbReference>
<evidence type="ECO:0000313" key="11">
    <source>
        <dbReference type="Proteomes" id="UP001566132"/>
    </source>
</evidence>
<dbReference type="AlphaFoldDB" id="A0ABD1E0D7"/>